<evidence type="ECO:0000313" key="2">
    <source>
        <dbReference type="EMBL" id="EFO62894.1"/>
    </source>
</evidence>
<reference evidence="2 3" key="1">
    <citation type="journal article" date="2010" name="BMC Genomics">
        <title>Genome analysis and comparative genomics of a Giardia intestinalis assemblage E isolate.</title>
        <authorList>
            <person name="Jerlstrom-Hultqvist J."/>
            <person name="Franzen O."/>
            <person name="Ankarklev J."/>
            <person name="Xu F."/>
            <person name="Nohynkova E."/>
            <person name="Andersson J.O."/>
            <person name="Svard S.G."/>
            <person name="Andersson B."/>
        </authorList>
    </citation>
    <scope>NUCLEOTIDE SEQUENCE [LARGE SCALE GENOMIC DNA]</scope>
    <source>
        <strain evidence="2 3">P15</strain>
    </source>
</reference>
<sequence>MQPISNNIGVALCFECSSRSLYPIDYQCQAKGLHNCINGYCTSCYKTHLFHKYGCYSRYSSTGLAVCAEANQYELDNVTICTECTNASYAPRNGACTLVREDAPIGGVFFDCTKDPARGLCTACSSSTPSFLFYGGCYDKNSYIGPKLCPKIGSNGCEEWNSQYPFIFPKDTAKKDHYLCGDAANGGVAGCATCSYSNNAVTCTRCSTGYLGVDGRSCGKDCSGSTQGACSEVVEESSSVKILSCRCVCKPTFYNNSGTCASCTDSCAVCKDGTPTGCQQCSPGKILNFSIASSESADCINQCVVGSECAECGLAIDGSKYCTRCKDSSMYPFNGVCILDAKKDAYCTAKANGVCTTCSSSAFLMNGGAIQHHTIQAIPSVIQSRVVSAQQPGRGTGYQMMESCSPAPPSAWSARPLAPAAAPGAPLGSS</sequence>
<dbReference type="EMBL" id="ACVC01000159">
    <property type="protein sequence ID" value="EFO62894.1"/>
    <property type="molecule type" value="Genomic_DNA"/>
</dbReference>
<protein>
    <recommendedName>
        <fullName evidence="4">Variant-specific surface protein</fullName>
    </recommendedName>
</protein>
<dbReference type="InterPro" id="IPR009030">
    <property type="entry name" value="Growth_fac_rcpt_cys_sf"/>
</dbReference>
<organism evidence="2 3">
    <name type="scientific">Giardia intestinalis (strain P15)</name>
    <name type="common">Giardia lamblia</name>
    <dbReference type="NCBI Taxonomy" id="658858"/>
    <lineage>
        <taxon>Eukaryota</taxon>
        <taxon>Metamonada</taxon>
        <taxon>Diplomonadida</taxon>
        <taxon>Hexamitidae</taxon>
        <taxon>Giardiinae</taxon>
        <taxon>Giardia</taxon>
    </lineage>
</organism>
<evidence type="ECO:0000256" key="1">
    <source>
        <dbReference type="SAM" id="MobiDB-lite"/>
    </source>
</evidence>
<dbReference type="VEuPathDB" id="GiardiaDB:GLP15_820"/>
<dbReference type="PANTHER" id="PTHR23275:SF100">
    <property type="entry name" value="EGF-LIKE DOMAIN-CONTAINING PROTEIN"/>
    <property type="match status" value="1"/>
</dbReference>
<dbReference type="Proteomes" id="UP000008974">
    <property type="component" value="Unassembled WGS sequence"/>
</dbReference>
<dbReference type="Pfam" id="PF03302">
    <property type="entry name" value="VSP"/>
    <property type="match status" value="1"/>
</dbReference>
<comment type="caution">
    <text evidence="2">The sequence shown here is derived from an EMBL/GenBank/DDBJ whole genome shotgun (WGS) entry which is preliminary data.</text>
</comment>
<proteinExistence type="predicted"/>
<name>E1F3X6_GIAIA</name>
<evidence type="ECO:0008006" key="4">
    <source>
        <dbReference type="Google" id="ProtNLM"/>
    </source>
</evidence>
<dbReference type="PANTHER" id="PTHR23275">
    <property type="entry name" value="CABRIOLET.-RELATED"/>
    <property type="match status" value="1"/>
</dbReference>
<gene>
    <name evidence="2" type="ORF">GLP15_820</name>
</gene>
<feature type="region of interest" description="Disordered" evidence="1">
    <location>
        <begin position="393"/>
        <end position="430"/>
    </location>
</feature>
<accession>E1F3X6</accession>
<feature type="compositionally biased region" description="Low complexity" evidence="1">
    <location>
        <begin position="410"/>
        <end position="430"/>
    </location>
</feature>
<evidence type="ECO:0000313" key="3">
    <source>
        <dbReference type="Proteomes" id="UP000008974"/>
    </source>
</evidence>
<dbReference type="InterPro" id="IPR052798">
    <property type="entry name" value="Giardia_VSA"/>
</dbReference>
<dbReference type="AlphaFoldDB" id="E1F3X6"/>
<dbReference type="SUPFAM" id="SSF57184">
    <property type="entry name" value="Growth factor receptor domain"/>
    <property type="match status" value="1"/>
</dbReference>
<dbReference type="InterPro" id="IPR005127">
    <property type="entry name" value="Giardia_VSP"/>
</dbReference>